<dbReference type="PROSITE" id="PS00108">
    <property type="entry name" value="PROTEIN_KINASE_ST"/>
    <property type="match status" value="1"/>
</dbReference>
<dbReference type="InterPro" id="IPR008271">
    <property type="entry name" value="Ser/Thr_kinase_AS"/>
</dbReference>
<dbReference type="GO" id="GO:0005737">
    <property type="term" value="C:cytoplasm"/>
    <property type="evidence" value="ECO:0007669"/>
    <property type="project" value="TreeGrafter"/>
</dbReference>
<keyword evidence="3" id="KW-1185">Reference proteome</keyword>
<dbReference type="PROSITE" id="PS50011">
    <property type="entry name" value="PROTEIN_KINASE_DOM"/>
    <property type="match status" value="1"/>
</dbReference>
<dbReference type="Pfam" id="PF00069">
    <property type="entry name" value="Pkinase"/>
    <property type="match status" value="1"/>
</dbReference>
<dbReference type="SMART" id="SM00220">
    <property type="entry name" value="S_TKc"/>
    <property type="match status" value="1"/>
</dbReference>
<organism evidence="2 3">
    <name type="scientific">Paramecium octaurelia</name>
    <dbReference type="NCBI Taxonomy" id="43137"/>
    <lineage>
        <taxon>Eukaryota</taxon>
        <taxon>Sar</taxon>
        <taxon>Alveolata</taxon>
        <taxon>Ciliophora</taxon>
        <taxon>Intramacronucleata</taxon>
        <taxon>Oligohymenophorea</taxon>
        <taxon>Peniculida</taxon>
        <taxon>Parameciidae</taxon>
        <taxon>Paramecium</taxon>
    </lineage>
</organism>
<feature type="domain" description="Protein kinase" evidence="1">
    <location>
        <begin position="104"/>
        <end position="363"/>
    </location>
</feature>
<proteinExistence type="predicted"/>
<dbReference type="PANTHER" id="PTHR44167">
    <property type="entry name" value="OVARIAN-SPECIFIC SERINE/THREONINE-PROTEIN KINASE LOK-RELATED"/>
    <property type="match status" value="1"/>
</dbReference>
<accession>A0A8S1SHK5</accession>
<sequence>MKMSNSVIFTCYLSFCNEGQVIQSKFTIYDTYLTIQITDIDELKVDYCSQGAIFEWKLENGNYCEVIVITENYSQTYKGSKQIILNLKQHLNGKVFFRNFKSHYNKIQTIKKTKQGDISKCYNKYLNIEVIAKRFNLTQNIERSQKKLILNELKICQYLSQFTQESIIQLREFYQEKDKIILIFDLCEGGTLNSYMAQNNFCPSFIHIRKIMKKLLLAIKFIHKHNIMHRDIKMDNLMLLENNNPNSIQIIDFGFSTFIDDQPYIIERCGTPGYIAPELYSENPFDEQVDIYSLAQIFFILLTGRKFAFDSHSFKTFTLLHEKQSNIIREATKNEIIVDLFQKMTNSQDKRYNASQCLNHQYFEKSSKIKQQLTCLKFPLLKTPFQSVKLREQQCQSDHEERFVNQK</sequence>
<dbReference type="GO" id="GO:0005524">
    <property type="term" value="F:ATP binding"/>
    <property type="evidence" value="ECO:0007669"/>
    <property type="project" value="InterPro"/>
</dbReference>
<evidence type="ECO:0000259" key="1">
    <source>
        <dbReference type="PROSITE" id="PS50011"/>
    </source>
</evidence>
<name>A0A8S1SHK5_PAROT</name>
<evidence type="ECO:0000313" key="2">
    <source>
        <dbReference type="EMBL" id="CAD8140831.1"/>
    </source>
</evidence>
<protein>
    <recommendedName>
        <fullName evidence="1">Protein kinase domain-containing protein</fullName>
    </recommendedName>
</protein>
<evidence type="ECO:0000313" key="3">
    <source>
        <dbReference type="Proteomes" id="UP000683925"/>
    </source>
</evidence>
<dbReference type="GO" id="GO:0004674">
    <property type="term" value="F:protein serine/threonine kinase activity"/>
    <property type="evidence" value="ECO:0007669"/>
    <property type="project" value="TreeGrafter"/>
</dbReference>
<dbReference type="EMBL" id="CAJJDP010000011">
    <property type="protein sequence ID" value="CAD8140831.1"/>
    <property type="molecule type" value="Genomic_DNA"/>
</dbReference>
<dbReference type="PANTHER" id="PTHR44167:SF18">
    <property type="entry name" value="PROTEIN KINASE DOMAIN-CONTAINING PROTEIN"/>
    <property type="match status" value="1"/>
</dbReference>
<comment type="caution">
    <text evidence="2">The sequence shown here is derived from an EMBL/GenBank/DDBJ whole genome shotgun (WGS) entry which is preliminary data.</text>
</comment>
<gene>
    <name evidence="2" type="ORF">POCTA_138.1.T0120107</name>
</gene>
<dbReference type="OMA" id="RNFKSHY"/>
<dbReference type="AlphaFoldDB" id="A0A8S1SHK5"/>
<reference evidence="2" key="1">
    <citation type="submission" date="2021-01" db="EMBL/GenBank/DDBJ databases">
        <authorList>
            <consortium name="Genoscope - CEA"/>
            <person name="William W."/>
        </authorList>
    </citation>
    <scope>NUCLEOTIDE SEQUENCE</scope>
</reference>
<dbReference type="GO" id="GO:0044773">
    <property type="term" value="P:mitotic DNA damage checkpoint signaling"/>
    <property type="evidence" value="ECO:0007669"/>
    <property type="project" value="TreeGrafter"/>
</dbReference>
<dbReference type="InterPro" id="IPR000719">
    <property type="entry name" value="Prot_kinase_dom"/>
</dbReference>
<dbReference type="OrthoDB" id="4062651at2759"/>
<dbReference type="Proteomes" id="UP000683925">
    <property type="component" value="Unassembled WGS sequence"/>
</dbReference>
<dbReference type="GO" id="GO:0005634">
    <property type="term" value="C:nucleus"/>
    <property type="evidence" value="ECO:0007669"/>
    <property type="project" value="TreeGrafter"/>
</dbReference>